<feature type="domain" description="Xrn1 helical" evidence="9">
    <location>
        <begin position="171"/>
        <end position="260"/>
    </location>
</feature>
<evidence type="ECO:0000259" key="8">
    <source>
        <dbReference type="Pfam" id="PF03159"/>
    </source>
</evidence>
<comment type="similarity">
    <text evidence="1 6">Belongs to the 5'-3' exonuclease family. XRN2/RAT1 subfamily.</text>
</comment>
<evidence type="ECO:0000256" key="6">
    <source>
        <dbReference type="PIRNR" id="PIRNR037239"/>
    </source>
</evidence>
<dbReference type="GO" id="GO:0003723">
    <property type="term" value="F:RNA binding"/>
    <property type="evidence" value="ECO:0007669"/>
    <property type="project" value="TreeGrafter"/>
</dbReference>
<comment type="caution">
    <text evidence="10">The sequence shown here is derived from an EMBL/GenBank/DDBJ whole genome shotgun (WGS) entry which is preliminary data.</text>
</comment>
<dbReference type="EC" id="3.1.13.-" evidence="6"/>
<dbReference type="InterPro" id="IPR017151">
    <property type="entry name" value="Xrn2/3/4"/>
</dbReference>
<dbReference type="PANTHER" id="PTHR12341:SF53">
    <property type="entry name" value="5'-3' EXORIBONUCLEASE"/>
    <property type="match status" value="1"/>
</dbReference>
<dbReference type="PANTHER" id="PTHR12341">
    <property type="entry name" value="5'-&gt;3' EXORIBONUCLEASE"/>
    <property type="match status" value="1"/>
</dbReference>
<feature type="compositionally biased region" description="Basic residues" evidence="7">
    <location>
        <begin position="655"/>
        <end position="664"/>
    </location>
</feature>
<evidence type="ECO:0000313" key="11">
    <source>
        <dbReference type="Proteomes" id="UP000623129"/>
    </source>
</evidence>
<evidence type="ECO:0000259" key="9">
    <source>
        <dbReference type="Pfam" id="PF17846"/>
    </source>
</evidence>
<dbReference type="FunFam" id="1.25.40.1050:FF:000002">
    <property type="entry name" value="5'-3' exoribonuclease"/>
    <property type="match status" value="1"/>
</dbReference>
<feature type="region of interest" description="Disordered" evidence="7">
    <location>
        <begin position="631"/>
        <end position="664"/>
    </location>
</feature>
<keyword evidence="4 6" id="KW-0378">Hydrolase</keyword>
<dbReference type="PIRSF" id="PIRSF037239">
    <property type="entry name" value="Exonuclease_Xrn2"/>
    <property type="match status" value="1"/>
</dbReference>
<comment type="function">
    <text evidence="6">Possesses 5'-&gt;3' exoribonuclease activity. Acts as an endogenous post-transcriptional gene silencing (PTGS) suppressor.</text>
</comment>
<dbReference type="GO" id="GO:0000956">
    <property type="term" value="P:nuclear-transcribed mRNA catabolic process"/>
    <property type="evidence" value="ECO:0007669"/>
    <property type="project" value="TreeGrafter"/>
</dbReference>
<dbReference type="InterPro" id="IPR004859">
    <property type="entry name" value="Xrn1_N"/>
</dbReference>
<dbReference type="AlphaFoldDB" id="A0A833R6X7"/>
<keyword evidence="2 6" id="KW-0507">mRNA processing</keyword>
<dbReference type="Gene3D" id="3.40.50.12390">
    <property type="match status" value="2"/>
</dbReference>
<dbReference type="GO" id="GO:0005634">
    <property type="term" value="C:nucleus"/>
    <property type="evidence" value="ECO:0007669"/>
    <property type="project" value="InterPro"/>
</dbReference>
<evidence type="ECO:0000256" key="2">
    <source>
        <dbReference type="ARBA" id="ARBA00022664"/>
    </source>
</evidence>
<evidence type="ECO:0000256" key="4">
    <source>
        <dbReference type="ARBA" id="ARBA00022801"/>
    </source>
</evidence>
<dbReference type="Pfam" id="PF17846">
    <property type="entry name" value="XRN_M"/>
    <property type="match status" value="2"/>
</dbReference>
<dbReference type="EMBL" id="SWLB01000004">
    <property type="protein sequence ID" value="KAF3339310.1"/>
    <property type="molecule type" value="Genomic_DNA"/>
</dbReference>
<protein>
    <recommendedName>
        <fullName evidence="6">5'-3' exoribonuclease</fullName>
        <ecNumber evidence="6">3.1.13.-</ecNumber>
    </recommendedName>
</protein>
<evidence type="ECO:0000313" key="10">
    <source>
        <dbReference type="EMBL" id="KAF3339310.1"/>
    </source>
</evidence>
<name>A0A833R6X7_9POAL</name>
<reference evidence="10" key="1">
    <citation type="submission" date="2020-01" db="EMBL/GenBank/DDBJ databases">
        <title>Genome sequence of Kobresia littledalei, the first chromosome-level genome in the family Cyperaceae.</title>
        <authorList>
            <person name="Qu G."/>
        </authorList>
    </citation>
    <scope>NUCLEOTIDE SEQUENCE</scope>
    <source>
        <strain evidence="10">C.B.Clarke</strain>
        <tissue evidence="10">Leaf</tissue>
    </source>
</reference>
<organism evidence="10 11">
    <name type="scientific">Carex littledalei</name>
    <dbReference type="NCBI Taxonomy" id="544730"/>
    <lineage>
        <taxon>Eukaryota</taxon>
        <taxon>Viridiplantae</taxon>
        <taxon>Streptophyta</taxon>
        <taxon>Embryophyta</taxon>
        <taxon>Tracheophyta</taxon>
        <taxon>Spermatophyta</taxon>
        <taxon>Magnoliopsida</taxon>
        <taxon>Liliopsida</taxon>
        <taxon>Poales</taxon>
        <taxon>Cyperaceae</taxon>
        <taxon>Cyperoideae</taxon>
        <taxon>Cariceae</taxon>
        <taxon>Carex</taxon>
        <taxon>Carex subgen. Euthyceras</taxon>
    </lineage>
</organism>
<dbReference type="InterPro" id="IPR041412">
    <property type="entry name" value="Xrn1_helical"/>
</dbReference>
<feature type="domain" description="Xrn1 N-terminal" evidence="8">
    <location>
        <begin position="68"/>
        <end position="129"/>
    </location>
</feature>
<feature type="compositionally biased region" description="Polar residues" evidence="7">
    <location>
        <begin position="631"/>
        <end position="646"/>
    </location>
</feature>
<accession>A0A833R6X7</accession>
<dbReference type="GO" id="GO:0004534">
    <property type="term" value="F:5'-3' RNA exonuclease activity"/>
    <property type="evidence" value="ECO:0007669"/>
    <property type="project" value="UniProtKB-UniRule"/>
</dbReference>
<evidence type="ECO:0000256" key="3">
    <source>
        <dbReference type="ARBA" id="ARBA00022722"/>
    </source>
</evidence>
<feature type="domain" description="Xrn1 helical" evidence="9">
    <location>
        <begin position="289"/>
        <end position="584"/>
    </location>
</feature>
<dbReference type="OrthoDB" id="372487at2759"/>
<evidence type="ECO:0000256" key="1">
    <source>
        <dbReference type="ARBA" id="ARBA00006994"/>
    </source>
</evidence>
<dbReference type="Proteomes" id="UP000623129">
    <property type="component" value="Unassembled WGS sequence"/>
</dbReference>
<dbReference type="Pfam" id="PF03159">
    <property type="entry name" value="XRN_N"/>
    <property type="match status" value="1"/>
</dbReference>
<dbReference type="GO" id="GO:0006397">
    <property type="term" value="P:mRNA processing"/>
    <property type="evidence" value="ECO:0007669"/>
    <property type="project" value="UniProtKB-UniRule"/>
</dbReference>
<evidence type="ECO:0000256" key="7">
    <source>
        <dbReference type="SAM" id="MobiDB-lite"/>
    </source>
</evidence>
<dbReference type="InterPro" id="IPR027073">
    <property type="entry name" value="5_3_exoribonuclease"/>
</dbReference>
<gene>
    <name evidence="10" type="ORF">FCM35_KLT16781</name>
</gene>
<sequence>MGIPAFYRWLLDRFPLSVVEVKEESPKLVNGVEVPIDTSGPNPNDIEFDNLYLDLNGIIHPCFHPEDKVILSDANVPGEGEHKVAAYIHDQRNLRGFDPNTRHCFYGLDADLIMLALATHEIHFSVLREVIVFFFLFPFKRTLVNCRTFFLIVVCPYLDFELRIPEASMKTNLERLIDDFVFMCLFVGNDFLPHIPTLEITEGAIDLLINVYKKEFNKMGGYLTNSCEVDLGRVEHFLQALGSHEATILRRRLQVKWENDTLFGKDACETGGDGMGWMDGPNKPKLVSKDMSQKELSNAERKEDKVRTVEEGWKERYYCEKFDVDTPNDLTKLKDHMVQKYVEGICWFMHYYYQGICSWQWFYPYYYAPFSSDFTNLKSLDISFTMGKPFKPFDQLLGVLPAASAYALPLSYRKLMTDTSSSIIDFYPQDFALDLNGKRFFWQAVCKLPFIDESRLLREIESLEHTLTDEERKRNAFSLDSLFFHISHRMAPKVISFYEEKKDSRKLTRAKLKQKINPKLSDGFAYISDKTIQLSEIYSPIDAMETIKDNQTIFVYYKGPPMHPHIPKVPEGTELPKKLISMKDVRQAPPLWHEKRPAYLPSHRPTSNAIAGDRRFYGNNPREFQKVNNWQNRNQPRLYSRQGENTVKQDEILGKRKRKGEKTH</sequence>
<keyword evidence="5 6" id="KW-0269">Exonuclease</keyword>
<keyword evidence="11" id="KW-1185">Reference proteome</keyword>
<keyword evidence="3 6" id="KW-0540">Nuclease</keyword>
<proteinExistence type="inferred from homology"/>
<evidence type="ECO:0000256" key="5">
    <source>
        <dbReference type="ARBA" id="ARBA00022839"/>
    </source>
</evidence>
<dbReference type="Gene3D" id="1.25.40.1050">
    <property type="match status" value="1"/>
</dbReference>